<feature type="domain" description="VWFA" evidence="2">
    <location>
        <begin position="227"/>
        <end position="400"/>
    </location>
</feature>
<dbReference type="CDD" id="cd01472">
    <property type="entry name" value="vWA_collagen"/>
    <property type="match status" value="2"/>
</dbReference>
<dbReference type="Proteomes" id="UP000001593">
    <property type="component" value="Unassembled WGS sequence"/>
</dbReference>
<dbReference type="AlphaFoldDB" id="A7RM80"/>
<reference evidence="3 4" key="1">
    <citation type="journal article" date="2007" name="Science">
        <title>Sea anemone genome reveals ancestral eumetazoan gene repertoire and genomic organization.</title>
        <authorList>
            <person name="Putnam N.H."/>
            <person name="Srivastava M."/>
            <person name="Hellsten U."/>
            <person name="Dirks B."/>
            <person name="Chapman J."/>
            <person name="Salamov A."/>
            <person name="Terry A."/>
            <person name="Shapiro H."/>
            <person name="Lindquist E."/>
            <person name="Kapitonov V.V."/>
            <person name="Jurka J."/>
            <person name="Genikhovich G."/>
            <person name="Grigoriev I.V."/>
            <person name="Lucas S.M."/>
            <person name="Steele R.E."/>
            <person name="Finnerty J.R."/>
            <person name="Technau U."/>
            <person name="Martindale M.Q."/>
            <person name="Rokhsar D.S."/>
        </authorList>
    </citation>
    <scope>NUCLEOTIDE SEQUENCE [LARGE SCALE GENOMIC DNA]</scope>
    <source>
        <strain evidence="4">CH2 X CH6</strain>
    </source>
</reference>
<dbReference type="eggNOG" id="KOG1217">
    <property type="taxonomic scope" value="Eukaryota"/>
</dbReference>
<evidence type="ECO:0000256" key="1">
    <source>
        <dbReference type="SAM" id="MobiDB-lite"/>
    </source>
</evidence>
<dbReference type="PANTHER" id="PTHR24020">
    <property type="entry name" value="COLLAGEN ALPHA"/>
    <property type="match status" value="1"/>
</dbReference>
<dbReference type="SUPFAM" id="SSF53300">
    <property type="entry name" value="vWA-like"/>
    <property type="match status" value="2"/>
</dbReference>
<protein>
    <recommendedName>
        <fullName evidence="2">VWFA domain-containing protein</fullName>
    </recommendedName>
</protein>
<dbReference type="SMART" id="SM00327">
    <property type="entry name" value="VWA"/>
    <property type="match status" value="2"/>
</dbReference>
<dbReference type="InterPro" id="IPR002035">
    <property type="entry name" value="VWF_A"/>
</dbReference>
<gene>
    <name evidence="3" type="ORF">NEMVEDRAFT_v1g86595</name>
</gene>
<dbReference type="EMBL" id="DS469519">
    <property type="protein sequence ID" value="EDO47555.1"/>
    <property type="molecule type" value="Genomic_DNA"/>
</dbReference>
<evidence type="ECO:0000259" key="2">
    <source>
        <dbReference type="PROSITE" id="PS50234"/>
    </source>
</evidence>
<dbReference type="PRINTS" id="PR00453">
    <property type="entry name" value="VWFADOMAIN"/>
</dbReference>
<evidence type="ECO:0000313" key="4">
    <source>
        <dbReference type="Proteomes" id="UP000001593"/>
    </source>
</evidence>
<dbReference type="FunCoup" id="A7RM80">
    <property type="interactions" value="8"/>
</dbReference>
<feature type="region of interest" description="Disordered" evidence="1">
    <location>
        <begin position="188"/>
        <end position="209"/>
    </location>
</feature>
<dbReference type="Pfam" id="PF00092">
    <property type="entry name" value="VWA"/>
    <property type="match status" value="2"/>
</dbReference>
<dbReference type="PROSITE" id="PS50234">
    <property type="entry name" value="VWFA"/>
    <property type="match status" value="2"/>
</dbReference>
<dbReference type="HOGENOM" id="CLU_008905_7_3_1"/>
<dbReference type="InterPro" id="IPR050525">
    <property type="entry name" value="ECM_Assembly_Org"/>
</dbReference>
<dbReference type="OMA" id="TIKDKAC"/>
<dbReference type="InParanoid" id="A7RM80"/>
<keyword evidence="4" id="KW-1185">Reference proteome</keyword>
<proteinExistence type="predicted"/>
<dbReference type="Gene3D" id="3.40.50.410">
    <property type="entry name" value="von Willebrand factor, type A domain"/>
    <property type="match status" value="2"/>
</dbReference>
<feature type="domain" description="VWFA" evidence="2">
    <location>
        <begin position="7"/>
        <end position="180"/>
    </location>
</feature>
<feature type="non-terminal residue" evidence="3">
    <location>
        <position position="412"/>
    </location>
</feature>
<organism evidence="3 4">
    <name type="scientific">Nematostella vectensis</name>
    <name type="common">Starlet sea anemone</name>
    <dbReference type="NCBI Taxonomy" id="45351"/>
    <lineage>
        <taxon>Eukaryota</taxon>
        <taxon>Metazoa</taxon>
        <taxon>Cnidaria</taxon>
        <taxon>Anthozoa</taxon>
        <taxon>Hexacorallia</taxon>
        <taxon>Actiniaria</taxon>
        <taxon>Edwardsiidae</taxon>
        <taxon>Nematostella</taxon>
    </lineage>
</organism>
<dbReference type="PANTHER" id="PTHR24020:SF20">
    <property type="entry name" value="PH DOMAIN-CONTAINING PROTEIN"/>
    <property type="match status" value="1"/>
</dbReference>
<dbReference type="STRING" id="45351.A7RM80"/>
<name>A7RM80_NEMVE</name>
<accession>A7RM80</accession>
<evidence type="ECO:0000313" key="3">
    <source>
        <dbReference type="EMBL" id="EDO47555.1"/>
    </source>
</evidence>
<dbReference type="InterPro" id="IPR036465">
    <property type="entry name" value="vWFA_dom_sf"/>
</dbReference>
<sequence>VCKAKVDVGFLLDGSGSVEFYAKGNFQRCKNFINKFVKSFMVSKDDSHFGLVLFSSDSNVEFKFDDHYDAASITAAVNATKYPGMGTYAGKGLTLAKDDLYSAPVRSGVPRILIVMTDGISSDDVAGPAKALRDMGVEIFALGIGKNYDQGQLDSMGSDPKPDHVVTADFDKLDPVIQTIKDKACNGIDKEQTESHSASPVDDGALKTKNQNRFRSSSVTVCKAKVDVGFLLDGSGSVEFYAKGNFQRCKNFINKFVKSFMVSKDDSHFGLVLFSSDSNVEFKFDDHYDAASITAAVNATNYPGMGTYAGKGLTLAKDDLYSAPVRSGVPRILIVMTDGISSDDVAGPAKALRDMGVEIFALGIGKNYDQGQLDSMGSDPKPDHVVTADFDKLDPVIQTIKDKACKGMKKLS</sequence>